<dbReference type="InterPro" id="IPR004013">
    <property type="entry name" value="PHP_dom"/>
</dbReference>
<feature type="domain" description="Polymerase/histidinol phosphatase N-terminal" evidence="1">
    <location>
        <begin position="147"/>
        <end position="213"/>
    </location>
</feature>
<proteinExistence type="predicted"/>
<dbReference type="SUPFAM" id="SSF89550">
    <property type="entry name" value="PHP domain-like"/>
    <property type="match status" value="1"/>
</dbReference>
<dbReference type="EMBL" id="FQUL01000040">
    <property type="protein sequence ID" value="SHE93473.1"/>
    <property type="molecule type" value="Genomic_DNA"/>
</dbReference>
<dbReference type="InterPro" id="IPR016195">
    <property type="entry name" value="Pol/histidinol_Pase-like"/>
</dbReference>
<dbReference type="STRING" id="1121881.SAMN02745225_02037"/>
<dbReference type="GO" id="GO:0004534">
    <property type="term" value="F:5'-3' RNA exonuclease activity"/>
    <property type="evidence" value="ECO:0007669"/>
    <property type="project" value="TreeGrafter"/>
</dbReference>
<dbReference type="Gene3D" id="3.20.20.140">
    <property type="entry name" value="Metal-dependent hydrolases"/>
    <property type="match status" value="1"/>
</dbReference>
<evidence type="ECO:0000313" key="2">
    <source>
        <dbReference type="EMBL" id="SHE93473.1"/>
    </source>
</evidence>
<dbReference type="NCBIfam" id="NF038032">
    <property type="entry name" value="CehA_McbA_metalo"/>
    <property type="match status" value="1"/>
</dbReference>
<dbReference type="AlphaFoldDB" id="A0A1M4XJI1"/>
<dbReference type="Proteomes" id="UP000184295">
    <property type="component" value="Unassembled WGS sequence"/>
</dbReference>
<dbReference type="InterPro" id="IPR052018">
    <property type="entry name" value="PHP_domain"/>
</dbReference>
<dbReference type="GO" id="GO:0035312">
    <property type="term" value="F:5'-3' DNA exonuclease activity"/>
    <property type="evidence" value="ECO:0007669"/>
    <property type="project" value="TreeGrafter"/>
</dbReference>
<protein>
    <recommendedName>
        <fullName evidence="1">Polymerase/histidinol phosphatase N-terminal domain-containing protein</fullName>
    </recommendedName>
</protein>
<dbReference type="InterPro" id="IPR003141">
    <property type="entry name" value="Pol/His_phosphatase_N"/>
</dbReference>
<evidence type="ECO:0000313" key="3">
    <source>
        <dbReference type="Proteomes" id="UP000184295"/>
    </source>
</evidence>
<dbReference type="PANTHER" id="PTHR42924">
    <property type="entry name" value="EXONUCLEASE"/>
    <property type="match status" value="1"/>
</dbReference>
<gene>
    <name evidence="2" type="ORF">SAMN02745225_02037</name>
</gene>
<dbReference type="PANTHER" id="PTHR42924:SF3">
    <property type="entry name" value="POLYMERASE_HISTIDINOL PHOSPHATASE N-TERMINAL DOMAIN-CONTAINING PROTEIN"/>
    <property type="match status" value="1"/>
</dbReference>
<keyword evidence="3" id="KW-1185">Reference proteome</keyword>
<dbReference type="Pfam" id="PF02811">
    <property type="entry name" value="PHP"/>
    <property type="match status" value="1"/>
</dbReference>
<sequence length="452" mass="50070">MVLIGLIDGMTLPLQSISLCFRGSEVSTLEILTTVLRTDQRDLGKMLEIPFFVTETLDSISVRVGVRHAKSVTLDLGLKDPTRIRGWSGSARQEIFISAHTSTPGYLAGDLQVGEWAVLLSPYQIEEEVEVEIAIEGVVFSPKWLKADLHTHSTHSDGAWQVQELLSRAIAIGLDVVALSDHNTVTQNFEAQCTSQDDPNVLLIPAMEWTTRMGHANVFGLCDPLLDWRVEEEDEFLEKVATLKSKGALVSANHPCDDFAMGIKWQWPLQELDFLEIWNGPWRDSCSKSRELWIDQLKSGRRVVALGGSDVHGPSPWVELGSPTTHIYVTKPGLTGVLEGLSKGSVYITSSPSGPHLAPESTVPGESVDSEVHVVIEGLQVGNRVNITTQRGLLISETIDTTVFKRSFQTDDDCSYVRIEAYRHDDVFDVWLPLLITNPIWNEGETQGIAYE</sequence>
<reference evidence="3" key="1">
    <citation type="submission" date="2016-11" db="EMBL/GenBank/DDBJ databases">
        <authorList>
            <person name="Varghese N."/>
            <person name="Submissions S."/>
        </authorList>
    </citation>
    <scope>NUCLEOTIDE SEQUENCE [LARGE SCALE GENOMIC DNA]</scope>
    <source>
        <strain evidence="3">DSM 19514</strain>
    </source>
</reference>
<accession>A0A1M4XJI1</accession>
<evidence type="ECO:0000259" key="1">
    <source>
        <dbReference type="SMART" id="SM00481"/>
    </source>
</evidence>
<organism evidence="2 3">
    <name type="scientific">Ferrithrix thermotolerans DSM 19514</name>
    <dbReference type="NCBI Taxonomy" id="1121881"/>
    <lineage>
        <taxon>Bacteria</taxon>
        <taxon>Bacillati</taxon>
        <taxon>Actinomycetota</taxon>
        <taxon>Acidimicrobiia</taxon>
        <taxon>Acidimicrobiales</taxon>
        <taxon>Acidimicrobiaceae</taxon>
        <taxon>Ferrithrix</taxon>
    </lineage>
</organism>
<dbReference type="SMART" id="SM00481">
    <property type="entry name" value="POLIIIAc"/>
    <property type="match status" value="1"/>
</dbReference>
<name>A0A1M4XJI1_9ACTN</name>